<dbReference type="InterPro" id="IPR000169">
    <property type="entry name" value="Pept_cys_AS"/>
</dbReference>
<name>A0A8J8NEQ8_HALGN</name>
<dbReference type="GO" id="GO:0006508">
    <property type="term" value="P:proteolysis"/>
    <property type="evidence" value="ECO:0007669"/>
    <property type="project" value="InterPro"/>
</dbReference>
<gene>
    <name evidence="4" type="ORF">FGO68_gene16622</name>
</gene>
<dbReference type="Pfam" id="PF00112">
    <property type="entry name" value="Peptidase_C1"/>
    <property type="match status" value="1"/>
</dbReference>
<protein>
    <recommendedName>
        <fullName evidence="3">Peptidase C1A papain C-terminal domain-containing protein</fullName>
    </recommendedName>
</protein>
<evidence type="ECO:0000256" key="1">
    <source>
        <dbReference type="ARBA" id="ARBA00008455"/>
    </source>
</evidence>
<dbReference type="GO" id="GO:0008234">
    <property type="term" value="F:cysteine-type peptidase activity"/>
    <property type="evidence" value="ECO:0007669"/>
    <property type="project" value="InterPro"/>
</dbReference>
<dbReference type="SMART" id="SM00645">
    <property type="entry name" value="Pept_C1"/>
    <property type="match status" value="1"/>
</dbReference>
<evidence type="ECO:0000313" key="4">
    <source>
        <dbReference type="EMBL" id="TNV73304.1"/>
    </source>
</evidence>
<dbReference type="PANTHER" id="PTHR12411">
    <property type="entry name" value="CYSTEINE PROTEASE FAMILY C1-RELATED"/>
    <property type="match status" value="1"/>
</dbReference>
<comment type="caution">
    <text evidence="4">The sequence shown here is derived from an EMBL/GenBank/DDBJ whole genome shotgun (WGS) entry which is preliminary data.</text>
</comment>
<proteinExistence type="inferred from homology"/>
<evidence type="ECO:0000259" key="3">
    <source>
        <dbReference type="SMART" id="SM00645"/>
    </source>
</evidence>
<dbReference type="Proteomes" id="UP000785679">
    <property type="component" value="Unassembled WGS sequence"/>
</dbReference>
<dbReference type="PROSITE" id="PS00139">
    <property type="entry name" value="THIOL_PROTEASE_CYS"/>
    <property type="match status" value="1"/>
</dbReference>
<feature type="domain" description="Peptidase C1A papain C-terminal" evidence="3">
    <location>
        <begin position="50"/>
        <end position="270"/>
    </location>
</feature>
<dbReference type="AlphaFoldDB" id="A0A8J8NEQ8"/>
<reference evidence="4" key="1">
    <citation type="submission" date="2019-06" db="EMBL/GenBank/DDBJ databases">
        <authorList>
            <person name="Zheng W."/>
        </authorList>
    </citation>
    <scope>NUCLEOTIDE SEQUENCE</scope>
    <source>
        <strain evidence="4">QDHG01</strain>
    </source>
</reference>
<dbReference type="SUPFAM" id="SSF54001">
    <property type="entry name" value="Cysteine proteinases"/>
    <property type="match status" value="1"/>
</dbReference>
<evidence type="ECO:0000313" key="5">
    <source>
        <dbReference type="Proteomes" id="UP000785679"/>
    </source>
</evidence>
<keyword evidence="5" id="KW-1185">Reference proteome</keyword>
<dbReference type="PRINTS" id="PR00705">
    <property type="entry name" value="PAPAIN"/>
</dbReference>
<dbReference type="InterPro" id="IPR013128">
    <property type="entry name" value="Peptidase_C1A"/>
</dbReference>
<dbReference type="InterPro" id="IPR000668">
    <property type="entry name" value="Peptidase_C1A_C"/>
</dbReference>
<dbReference type="OrthoDB" id="640249at2759"/>
<dbReference type="InterPro" id="IPR038765">
    <property type="entry name" value="Papain-like_cys_pep_sf"/>
</dbReference>
<evidence type="ECO:0000256" key="2">
    <source>
        <dbReference type="ARBA" id="ARBA00023145"/>
    </source>
</evidence>
<keyword evidence="2" id="KW-0865">Zymogen</keyword>
<sequence>MGNLQVSPNNESPSILSGLYKYLTSNSNKRLESGNALNGVYRHQLKNLGLPAEWDWRTQYPSCIHSVRNQASCGSCWSFSATGMLEDRLCIQSDGEVNVRLSPEDMISCDYNNGGCNGGMLSGTIAYLQSEGVVSETCKPYASGVGINGFCKMSCTDLTVPYKKYFCRKGSMVSPVQYEDIMQELMDNGPMQVGFIVYSDFTAYSSGIYEVLSQSIAGAHAVKLLGWKYDGNGRLYWICQNQWGTTWGESGYFRIYAGEAGIDYNVNACTPRV</sequence>
<dbReference type="Gene3D" id="3.90.70.10">
    <property type="entry name" value="Cysteine proteinases"/>
    <property type="match status" value="1"/>
</dbReference>
<comment type="similarity">
    <text evidence="1">Belongs to the peptidase C1 family.</text>
</comment>
<dbReference type="EMBL" id="RRYP01019271">
    <property type="protein sequence ID" value="TNV73304.1"/>
    <property type="molecule type" value="Genomic_DNA"/>
</dbReference>
<organism evidence="4 5">
    <name type="scientific">Halteria grandinella</name>
    <dbReference type="NCBI Taxonomy" id="5974"/>
    <lineage>
        <taxon>Eukaryota</taxon>
        <taxon>Sar</taxon>
        <taxon>Alveolata</taxon>
        <taxon>Ciliophora</taxon>
        <taxon>Intramacronucleata</taxon>
        <taxon>Spirotrichea</taxon>
        <taxon>Stichotrichia</taxon>
        <taxon>Sporadotrichida</taxon>
        <taxon>Halteriidae</taxon>
        <taxon>Halteria</taxon>
    </lineage>
</organism>
<accession>A0A8J8NEQ8</accession>